<accession>A0ABW7YVW6</accession>
<evidence type="ECO:0000259" key="6">
    <source>
        <dbReference type="PROSITE" id="PS50850"/>
    </source>
</evidence>
<evidence type="ECO:0000256" key="4">
    <source>
        <dbReference type="ARBA" id="ARBA00023136"/>
    </source>
</evidence>
<feature type="transmembrane region" description="Helical" evidence="5">
    <location>
        <begin position="125"/>
        <end position="144"/>
    </location>
</feature>
<dbReference type="InterPro" id="IPR020846">
    <property type="entry name" value="MFS_dom"/>
</dbReference>
<dbReference type="Gene3D" id="1.20.1250.20">
    <property type="entry name" value="MFS general substrate transporter like domains"/>
    <property type="match status" value="1"/>
</dbReference>
<dbReference type="SUPFAM" id="SSF103473">
    <property type="entry name" value="MFS general substrate transporter"/>
    <property type="match status" value="1"/>
</dbReference>
<feature type="transmembrane region" description="Helical" evidence="5">
    <location>
        <begin position="21"/>
        <end position="41"/>
    </location>
</feature>
<dbReference type="Pfam" id="PF07690">
    <property type="entry name" value="MFS_1"/>
    <property type="match status" value="1"/>
</dbReference>
<feature type="domain" description="Major facilitator superfamily (MFS) profile" evidence="6">
    <location>
        <begin position="1"/>
        <end position="149"/>
    </location>
</feature>
<evidence type="ECO:0000313" key="8">
    <source>
        <dbReference type="Proteomes" id="UP001612741"/>
    </source>
</evidence>
<dbReference type="InterPro" id="IPR036259">
    <property type="entry name" value="MFS_trans_sf"/>
</dbReference>
<name>A0ABW7YVW6_9ACTN</name>
<feature type="transmembrane region" description="Helical" evidence="5">
    <location>
        <begin position="97"/>
        <end position="119"/>
    </location>
</feature>
<comment type="caution">
    <text evidence="7">The sequence shown here is derived from an EMBL/GenBank/DDBJ whole genome shotgun (WGS) entry which is preliminary data.</text>
</comment>
<protein>
    <submittedName>
        <fullName evidence="7">MFS transporter</fullName>
    </submittedName>
</protein>
<dbReference type="PANTHER" id="PTHR42718">
    <property type="entry name" value="MAJOR FACILITATOR SUPERFAMILY MULTIDRUG TRANSPORTER MFSC"/>
    <property type="match status" value="1"/>
</dbReference>
<keyword evidence="4 5" id="KW-0472">Membrane</keyword>
<sequence length="149" mass="14922">MGSAVAVGLAGAFLARRLGRATLHLGLGLAAAGLIVLWWTIAHGRDSLTSWTLAPALLITGFGSGLVFIPIFDYVLGDATADEAGTGSGMLNAVQQFANAIGAAALGTAFFAGAGQGGFFAAGRLVTALAAALFLATLLLVGLLPEHTR</sequence>
<evidence type="ECO:0000256" key="5">
    <source>
        <dbReference type="SAM" id="Phobius"/>
    </source>
</evidence>
<feature type="transmembrane region" description="Helical" evidence="5">
    <location>
        <begin position="53"/>
        <end position="76"/>
    </location>
</feature>
<keyword evidence="3 5" id="KW-1133">Transmembrane helix</keyword>
<dbReference type="InterPro" id="IPR011701">
    <property type="entry name" value="MFS"/>
</dbReference>
<proteinExistence type="predicted"/>
<evidence type="ECO:0000256" key="3">
    <source>
        <dbReference type="ARBA" id="ARBA00022989"/>
    </source>
</evidence>
<keyword evidence="8" id="KW-1185">Reference proteome</keyword>
<keyword evidence="2 5" id="KW-0812">Transmembrane</keyword>
<evidence type="ECO:0000256" key="1">
    <source>
        <dbReference type="ARBA" id="ARBA00004651"/>
    </source>
</evidence>
<comment type="subcellular location">
    <subcellularLocation>
        <location evidence="1">Cell membrane</location>
        <topology evidence="1">Multi-pass membrane protein</topology>
    </subcellularLocation>
</comment>
<evidence type="ECO:0000313" key="7">
    <source>
        <dbReference type="EMBL" id="MFI6499454.1"/>
    </source>
</evidence>
<organism evidence="7 8">
    <name type="scientific">Nonomuraea typhae</name>
    <dbReference type="NCBI Taxonomy" id="2603600"/>
    <lineage>
        <taxon>Bacteria</taxon>
        <taxon>Bacillati</taxon>
        <taxon>Actinomycetota</taxon>
        <taxon>Actinomycetes</taxon>
        <taxon>Streptosporangiales</taxon>
        <taxon>Streptosporangiaceae</taxon>
        <taxon>Nonomuraea</taxon>
    </lineage>
</organism>
<gene>
    <name evidence="7" type="ORF">ACIBG2_18855</name>
</gene>
<dbReference type="RefSeq" id="WP_397083762.1">
    <property type="nucleotide sequence ID" value="NZ_JBITGY010000005.1"/>
</dbReference>
<evidence type="ECO:0000256" key="2">
    <source>
        <dbReference type="ARBA" id="ARBA00022692"/>
    </source>
</evidence>
<dbReference type="PROSITE" id="PS50850">
    <property type="entry name" value="MFS"/>
    <property type="match status" value="1"/>
</dbReference>
<reference evidence="7 8" key="1">
    <citation type="submission" date="2024-10" db="EMBL/GenBank/DDBJ databases">
        <title>The Natural Products Discovery Center: Release of the First 8490 Sequenced Strains for Exploring Actinobacteria Biosynthetic Diversity.</title>
        <authorList>
            <person name="Kalkreuter E."/>
            <person name="Kautsar S.A."/>
            <person name="Yang D."/>
            <person name="Bader C.D."/>
            <person name="Teijaro C.N."/>
            <person name="Fluegel L."/>
            <person name="Davis C.M."/>
            <person name="Simpson J.R."/>
            <person name="Lauterbach L."/>
            <person name="Steele A.D."/>
            <person name="Gui C."/>
            <person name="Meng S."/>
            <person name="Li G."/>
            <person name="Viehrig K."/>
            <person name="Ye F."/>
            <person name="Su P."/>
            <person name="Kiefer A.F."/>
            <person name="Nichols A."/>
            <person name="Cepeda A.J."/>
            <person name="Yan W."/>
            <person name="Fan B."/>
            <person name="Jiang Y."/>
            <person name="Adhikari A."/>
            <person name="Zheng C.-J."/>
            <person name="Schuster L."/>
            <person name="Cowan T.M."/>
            <person name="Smanski M.J."/>
            <person name="Chevrette M.G."/>
            <person name="De Carvalho L.P.S."/>
            <person name="Shen B."/>
        </authorList>
    </citation>
    <scope>NUCLEOTIDE SEQUENCE [LARGE SCALE GENOMIC DNA]</scope>
    <source>
        <strain evidence="7 8">NPDC050545</strain>
    </source>
</reference>
<dbReference type="EMBL" id="JBITGY010000005">
    <property type="protein sequence ID" value="MFI6499454.1"/>
    <property type="molecule type" value="Genomic_DNA"/>
</dbReference>
<dbReference type="PANTHER" id="PTHR42718:SF39">
    <property type="entry name" value="ACTINORHODIN TRANSPORTER-RELATED"/>
    <property type="match status" value="1"/>
</dbReference>
<dbReference type="Proteomes" id="UP001612741">
    <property type="component" value="Unassembled WGS sequence"/>
</dbReference>